<gene>
    <name evidence="6" type="ORF">DDB_G0283275</name>
</gene>
<dbReference type="GO" id="GO:0005840">
    <property type="term" value="C:ribosome"/>
    <property type="evidence" value="ECO:0007669"/>
    <property type="project" value="UniProtKB-KW"/>
</dbReference>
<dbReference type="GO" id="GO:0006412">
    <property type="term" value="P:translation"/>
    <property type="evidence" value="ECO:0007669"/>
    <property type="project" value="InterPro"/>
</dbReference>
<evidence type="ECO:0000256" key="2">
    <source>
        <dbReference type="ARBA" id="ARBA00022980"/>
    </source>
</evidence>
<dbReference type="HOGENOM" id="CLU_041575_5_1_1"/>
<dbReference type="VEuPathDB" id="AmoebaDB:DDB_G0283275"/>
<dbReference type="KEGG" id="ddi:DDB_G0283275"/>
<accession>Q54RB5</accession>
<feature type="region of interest" description="Disordered" evidence="5">
    <location>
        <begin position="92"/>
        <end position="132"/>
    </location>
</feature>
<dbReference type="PANTHER" id="PTHR10746">
    <property type="entry name" value="50S RIBOSOMAL PROTEIN L4"/>
    <property type="match status" value="1"/>
</dbReference>
<name>Q54RB5_DICDI</name>
<dbReference type="dictyBase" id="DDB_G0283275"/>
<protein>
    <recommendedName>
        <fullName evidence="4">Large ribosomal subunit protein uL4m</fullName>
    </recommendedName>
</protein>
<organism evidence="6 7">
    <name type="scientific">Dictyostelium discoideum</name>
    <name type="common">Social amoeba</name>
    <dbReference type="NCBI Taxonomy" id="44689"/>
    <lineage>
        <taxon>Eukaryota</taxon>
        <taxon>Amoebozoa</taxon>
        <taxon>Evosea</taxon>
        <taxon>Eumycetozoa</taxon>
        <taxon>Dictyostelia</taxon>
        <taxon>Dictyosteliales</taxon>
        <taxon>Dictyosteliaceae</taxon>
        <taxon>Dictyostelium</taxon>
    </lineage>
</organism>
<dbReference type="GO" id="GO:0003735">
    <property type="term" value="F:structural constituent of ribosome"/>
    <property type="evidence" value="ECO:0000318"/>
    <property type="project" value="GO_Central"/>
</dbReference>
<dbReference type="SMR" id="Q54RB5"/>
<reference evidence="6 7" key="1">
    <citation type="journal article" date="2005" name="Nature">
        <title>The genome of the social amoeba Dictyostelium discoideum.</title>
        <authorList>
            <consortium name="The Dictyostelium discoideum Sequencing Consortium"/>
            <person name="Eichinger L."/>
            <person name="Pachebat J.A."/>
            <person name="Glockner G."/>
            <person name="Rajandream M.A."/>
            <person name="Sucgang R."/>
            <person name="Berriman M."/>
            <person name="Song J."/>
            <person name="Olsen R."/>
            <person name="Szafranski K."/>
            <person name="Xu Q."/>
            <person name="Tunggal B."/>
            <person name="Kummerfeld S."/>
            <person name="Madera M."/>
            <person name="Konfortov B.A."/>
            <person name="Rivero F."/>
            <person name="Bankier A.T."/>
            <person name="Lehmann R."/>
            <person name="Hamlin N."/>
            <person name="Davies R."/>
            <person name="Gaudet P."/>
            <person name="Fey P."/>
            <person name="Pilcher K."/>
            <person name="Chen G."/>
            <person name="Saunders D."/>
            <person name="Sodergren E."/>
            <person name="Davis P."/>
            <person name="Kerhornou A."/>
            <person name="Nie X."/>
            <person name="Hall N."/>
            <person name="Anjard C."/>
            <person name="Hemphill L."/>
            <person name="Bason N."/>
            <person name="Farbrother P."/>
            <person name="Desany B."/>
            <person name="Just E."/>
            <person name="Morio T."/>
            <person name="Rost R."/>
            <person name="Churcher C."/>
            <person name="Cooper J."/>
            <person name="Haydock S."/>
            <person name="van Driessche N."/>
            <person name="Cronin A."/>
            <person name="Goodhead I."/>
            <person name="Muzny D."/>
            <person name="Mourier T."/>
            <person name="Pain A."/>
            <person name="Lu M."/>
            <person name="Harper D."/>
            <person name="Lindsay R."/>
            <person name="Hauser H."/>
            <person name="James K."/>
            <person name="Quiles M."/>
            <person name="Madan Babu M."/>
            <person name="Saito T."/>
            <person name="Buchrieser C."/>
            <person name="Wardroper A."/>
            <person name="Felder M."/>
            <person name="Thangavelu M."/>
            <person name="Johnson D."/>
            <person name="Knights A."/>
            <person name="Loulseged H."/>
            <person name="Mungall K."/>
            <person name="Oliver K."/>
            <person name="Price C."/>
            <person name="Quail M.A."/>
            <person name="Urushihara H."/>
            <person name="Hernandez J."/>
            <person name="Rabbinowitsch E."/>
            <person name="Steffen D."/>
            <person name="Sanders M."/>
            <person name="Ma J."/>
            <person name="Kohara Y."/>
            <person name="Sharp S."/>
            <person name="Simmonds M."/>
            <person name="Spiegler S."/>
            <person name="Tivey A."/>
            <person name="Sugano S."/>
            <person name="White B."/>
            <person name="Walker D."/>
            <person name="Woodward J."/>
            <person name="Winckler T."/>
            <person name="Tanaka Y."/>
            <person name="Shaulsky G."/>
            <person name="Schleicher M."/>
            <person name="Weinstock G."/>
            <person name="Rosenthal A."/>
            <person name="Cox E.C."/>
            <person name="Chisholm R.L."/>
            <person name="Gibbs R."/>
            <person name="Loomis W.F."/>
            <person name="Platzer M."/>
            <person name="Kay R.R."/>
            <person name="Williams J."/>
            <person name="Dear P.H."/>
            <person name="Noegel A.A."/>
            <person name="Barrell B."/>
            <person name="Kuspa A."/>
        </authorList>
    </citation>
    <scope>NUCLEOTIDE SEQUENCE [LARGE SCALE GENOMIC DNA]</scope>
    <source>
        <strain evidence="6 7">AX4</strain>
    </source>
</reference>
<evidence type="ECO:0000256" key="5">
    <source>
        <dbReference type="SAM" id="MobiDB-lite"/>
    </source>
</evidence>
<dbReference type="NCBIfam" id="TIGR03953">
    <property type="entry name" value="rplD_bact"/>
    <property type="match status" value="1"/>
</dbReference>
<proteinExistence type="inferred from homology"/>
<dbReference type="FunCoup" id="Q54RB5">
    <property type="interactions" value="280"/>
</dbReference>
<evidence type="ECO:0000313" key="7">
    <source>
        <dbReference type="Proteomes" id="UP000002195"/>
    </source>
</evidence>
<dbReference type="PhylomeDB" id="Q54RB5"/>
<comment type="caution">
    <text evidence="6">The sequence shown here is derived from an EMBL/GenBank/DDBJ whole genome shotgun (WGS) entry which is preliminary data.</text>
</comment>
<dbReference type="PaxDb" id="44689-DDB0185424"/>
<sequence>MISGLCKSFQKISIQRGFEFSNSLKYTTTTTTTTVQKKTAAQLFADKTIEVPVLNFNDKLSPIENIQLSKDVFSVPLRVDLLHRMVRYQRAKSQQGTHQALNMGRMERTNKKPTRQKGSGNARKGTNHSVHFRGGARTFAPTMRSHAHDLPRKVRKLCLKVALSTKLAQNKLVVVDGFNLESHKTKELLSKLPKDWGRTLLVDSEISDFLNKSSLNVQKIDTLPQLGLNVYTILQNDTLVLTKSSVEALQARLTESDN</sequence>
<evidence type="ECO:0000256" key="4">
    <source>
        <dbReference type="ARBA" id="ARBA00040565"/>
    </source>
</evidence>
<evidence type="ECO:0000256" key="3">
    <source>
        <dbReference type="ARBA" id="ARBA00023274"/>
    </source>
</evidence>
<evidence type="ECO:0000313" key="6">
    <source>
        <dbReference type="EMBL" id="EAL65778.1"/>
    </source>
</evidence>
<dbReference type="InParanoid" id="Q54RB5"/>
<keyword evidence="3" id="KW-0687">Ribonucleoprotein</keyword>
<keyword evidence="2" id="KW-0689">Ribosomal protein</keyword>
<dbReference type="EMBL" id="AAFI02000052">
    <property type="protein sequence ID" value="EAL65778.1"/>
    <property type="molecule type" value="Genomic_DNA"/>
</dbReference>
<dbReference type="OMA" id="PQVHILE"/>
<dbReference type="InterPro" id="IPR002136">
    <property type="entry name" value="Ribosomal_uL4"/>
</dbReference>
<dbReference type="AlphaFoldDB" id="Q54RB5"/>
<dbReference type="Gene3D" id="3.40.1370.10">
    <property type="match status" value="1"/>
</dbReference>
<dbReference type="GeneID" id="8624003"/>
<dbReference type="GO" id="GO:1990904">
    <property type="term" value="C:ribonucleoprotein complex"/>
    <property type="evidence" value="ECO:0007669"/>
    <property type="project" value="UniProtKB-KW"/>
</dbReference>
<dbReference type="RefSeq" id="XP_639132.1">
    <property type="nucleotide sequence ID" value="XM_634040.1"/>
</dbReference>
<dbReference type="SUPFAM" id="SSF52166">
    <property type="entry name" value="Ribosomal protein L4"/>
    <property type="match status" value="1"/>
</dbReference>
<dbReference type="InterPro" id="IPR013005">
    <property type="entry name" value="Ribosomal_uL4-like"/>
</dbReference>
<comment type="similarity">
    <text evidence="1">Belongs to the universal ribosomal protein uL4 family.</text>
</comment>
<evidence type="ECO:0000256" key="1">
    <source>
        <dbReference type="ARBA" id="ARBA00010528"/>
    </source>
</evidence>
<dbReference type="eggNOG" id="KOG1624">
    <property type="taxonomic scope" value="Eukaryota"/>
</dbReference>
<dbReference type="PANTHER" id="PTHR10746:SF6">
    <property type="entry name" value="LARGE RIBOSOMAL SUBUNIT PROTEIN UL4M"/>
    <property type="match status" value="1"/>
</dbReference>
<dbReference type="Proteomes" id="UP000002195">
    <property type="component" value="Unassembled WGS sequence"/>
</dbReference>
<dbReference type="Pfam" id="PF00573">
    <property type="entry name" value="Ribosomal_L4"/>
    <property type="match status" value="1"/>
</dbReference>
<dbReference type="InterPro" id="IPR023574">
    <property type="entry name" value="Ribosomal_uL4_dom_sf"/>
</dbReference>
<keyword evidence="7" id="KW-1185">Reference proteome</keyword>
<dbReference type="STRING" id="44689.Q54RB5"/>